<proteinExistence type="inferred from homology"/>
<keyword evidence="4 7" id="KW-1133">Transmembrane helix</keyword>
<evidence type="ECO:0000256" key="1">
    <source>
        <dbReference type="ARBA" id="ARBA00004141"/>
    </source>
</evidence>
<feature type="transmembrane region" description="Helical" evidence="7">
    <location>
        <begin position="289"/>
        <end position="310"/>
    </location>
</feature>
<feature type="transmembrane region" description="Helical" evidence="7">
    <location>
        <begin position="187"/>
        <end position="204"/>
    </location>
</feature>
<feature type="region of interest" description="Disordered" evidence="6">
    <location>
        <begin position="1"/>
        <end position="27"/>
    </location>
</feature>
<comment type="subcellular location">
    <subcellularLocation>
        <location evidence="1">Membrane</location>
        <topology evidence="1">Multi-pass membrane protein</topology>
    </subcellularLocation>
</comment>
<comment type="caution">
    <text evidence="8">The sequence shown here is derived from an EMBL/GenBank/DDBJ whole genome shotgun (WGS) entry which is preliminary data.</text>
</comment>
<dbReference type="EMBL" id="LRGB01000725">
    <property type="protein sequence ID" value="KZS16332.1"/>
    <property type="molecule type" value="Genomic_DNA"/>
</dbReference>
<evidence type="ECO:0000313" key="8">
    <source>
        <dbReference type="EMBL" id="KZS16332.1"/>
    </source>
</evidence>
<evidence type="ECO:0000256" key="5">
    <source>
        <dbReference type="ARBA" id="ARBA00023136"/>
    </source>
</evidence>
<dbReference type="InterPro" id="IPR019397">
    <property type="entry name" value="Uncharacterised_TMEM39"/>
</dbReference>
<dbReference type="OrthoDB" id="438179at2759"/>
<accession>A0A0N8CGF6</accession>
<feature type="transmembrane region" description="Helical" evidence="7">
    <location>
        <begin position="260"/>
        <end position="283"/>
    </location>
</feature>
<dbReference type="PANTHER" id="PTHR12995:SF4">
    <property type="entry name" value="FI21814P1"/>
    <property type="match status" value="1"/>
</dbReference>
<keyword evidence="9" id="KW-1185">Reference proteome</keyword>
<protein>
    <submittedName>
        <fullName evidence="8">Transmembrane protein 39A-A</fullName>
    </submittedName>
</protein>
<feature type="transmembrane region" description="Helical" evidence="7">
    <location>
        <begin position="149"/>
        <end position="167"/>
    </location>
</feature>
<comment type="similarity">
    <text evidence="2">Belongs to the TMEM39 family.</text>
</comment>
<gene>
    <name evidence="8" type="ORF">APZ42_017970</name>
</gene>
<dbReference type="Pfam" id="PF10271">
    <property type="entry name" value="Tmp39"/>
    <property type="match status" value="1"/>
</dbReference>
<evidence type="ECO:0000256" key="4">
    <source>
        <dbReference type="ARBA" id="ARBA00022989"/>
    </source>
</evidence>
<evidence type="ECO:0000256" key="2">
    <source>
        <dbReference type="ARBA" id="ARBA00010737"/>
    </source>
</evidence>
<keyword evidence="3 7" id="KW-0812">Transmembrane</keyword>
<keyword evidence="5 7" id="KW-0472">Membrane</keyword>
<evidence type="ECO:0000256" key="6">
    <source>
        <dbReference type="SAM" id="MobiDB-lite"/>
    </source>
</evidence>
<feature type="transmembrane region" description="Helical" evidence="7">
    <location>
        <begin position="110"/>
        <end position="128"/>
    </location>
</feature>
<reference evidence="8 9" key="1">
    <citation type="submission" date="2016-03" db="EMBL/GenBank/DDBJ databases">
        <title>EvidentialGene: Evidence-directed Construction of Genes on Genomes.</title>
        <authorList>
            <person name="Gilbert D.G."/>
            <person name="Choi J.-H."/>
            <person name="Mockaitis K."/>
            <person name="Colbourne J."/>
            <person name="Pfrender M."/>
        </authorList>
    </citation>
    <scope>NUCLEOTIDE SEQUENCE [LARGE SCALE GENOMIC DNA]</scope>
    <source>
        <strain evidence="8 9">Xinb3</strain>
        <tissue evidence="8">Complete organism</tissue>
    </source>
</reference>
<dbReference type="AlphaFoldDB" id="A0A0N8CGF6"/>
<evidence type="ECO:0000256" key="7">
    <source>
        <dbReference type="SAM" id="Phobius"/>
    </source>
</evidence>
<evidence type="ECO:0000313" key="9">
    <source>
        <dbReference type="Proteomes" id="UP000076858"/>
    </source>
</evidence>
<organism evidence="8 9">
    <name type="scientific">Daphnia magna</name>
    <dbReference type="NCBI Taxonomy" id="35525"/>
    <lineage>
        <taxon>Eukaryota</taxon>
        <taxon>Metazoa</taxon>
        <taxon>Ecdysozoa</taxon>
        <taxon>Arthropoda</taxon>
        <taxon>Crustacea</taxon>
        <taxon>Branchiopoda</taxon>
        <taxon>Diplostraca</taxon>
        <taxon>Cladocera</taxon>
        <taxon>Anomopoda</taxon>
        <taxon>Daphniidae</taxon>
        <taxon>Daphnia</taxon>
    </lineage>
</organism>
<dbReference type="PANTHER" id="PTHR12995">
    <property type="entry name" value="FI21814P1"/>
    <property type="match status" value="1"/>
</dbReference>
<feature type="transmembrane region" description="Helical" evidence="7">
    <location>
        <begin position="68"/>
        <end position="90"/>
    </location>
</feature>
<feature type="transmembrane region" description="Helical" evidence="7">
    <location>
        <begin position="382"/>
        <end position="411"/>
    </location>
</feature>
<sequence length="457" mass="52399">MRSIRRTSVANHRNASGSNMNPSLNGQNNHKSAIFSEGVNLNYMRTYQSDPNSPKHISISYVSSDHSLIYESVVLFYSLSAFLLQILHLYRTVWWLPQSYEKNAVKFYLVNPYVIGFVLTLIIPRWLWTCCKTLITSIFPQSLQEGSKQYCQIILLAALGAIHFYLLFLISAEDGNEDKSFIKGNPLFRLGCLLYPSFVMATTYREEIRTYLELIPYQTGINDVMLCSSQLQHRCSNDPVQVRQEVETLRKDFNCRLRNVLFHSHMVAVTCTLLPCCFAQTFVHFDMYVAIQHFVLVWAGSLTLNAVHAFPPKYCDMLHSAARHLGYWERVGANTSPSVHCAEWCSRTVWKQGSYVNSDSVVYRARSDLNSAEPGSIHHKRFYALFINAALFQISLLVFQLVLVLLQLILLFRSTEWYQMISLSLLQASGGYALFNLMRDAVVVWRLSLAEEMLKNA</sequence>
<evidence type="ECO:0000256" key="3">
    <source>
        <dbReference type="ARBA" id="ARBA00022692"/>
    </source>
</evidence>
<name>A0A0N8CGF6_9CRUS</name>
<dbReference type="STRING" id="35525.A0A0N8CGF6"/>
<dbReference type="Proteomes" id="UP000076858">
    <property type="component" value="Unassembled WGS sequence"/>
</dbReference>
<dbReference type="GO" id="GO:0016020">
    <property type="term" value="C:membrane"/>
    <property type="evidence" value="ECO:0007669"/>
    <property type="project" value="UniProtKB-SubCell"/>
</dbReference>